<reference evidence="3 4" key="1">
    <citation type="submission" date="2019-01" db="EMBL/GenBank/DDBJ databases">
        <title>Genome sequencing of strain FW100M-2.</title>
        <authorList>
            <person name="Heo J."/>
            <person name="Kim S.-J."/>
            <person name="Kim J.-S."/>
            <person name="Hong S.-B."/>
            <person name="Kwon S.-W."/>
        </authorList>
    </citation>
    <scope>NUCLEOTIDE SEQUENCE [LARGE SCALE GENOMIC DNA]</scope>
    <source>
        <strain evidence="3 4">FW100M-2</strain>
    </source>
</reference>
<keyword evidence="4" id="KW-1185">Reference proteome</keyword>
<keyword evidence="2" id="KW-0378">Hydrolase</keyword>
<proteinExistence type="inferred from homology"/>
<name>A0A4P6EXQ6_9BACL</name>
<dbReference type="KEGG" id="pprt:ET464_08990"/>
<comment type="similarity">
    <text evidence="1">Belongs to the isochorismatase family.</text>
</comment>
<protein>
    <recommendedName>
        <fullName evidence="5">Isochorismatase family protein</fullName>
    </recommendedName>
</protein>
<dbReference type="GO" id="GO:0016787">
    <property type="term" value="F:hydrolase activity"/>
    <property type="evidence" value="ECO:0007669"/>
    <property type="project" value="UniProtKB-KW"/>
</dbReference>
<evidence type="ECO:0008006" key="5">
    <source>
        <dbReference type="Google" id="ProtNLM"/>
    </source>
</evidence>
<dbReference type="PANTHER" id="PTHR11080">
    <property type="entry name" value="PYRAZINAMIDASE/NICOTINAMIDASE"/>
    <property type="match status" value="1"/>
</dbReference>
<evidence type="ECO:0000256" key="2">
    <source>
        <dbReference type="ARBA" id="ARBA00022801"/>
    </source>
</evidence>
<dbReference type="OrthoDB" id="9796485at2"/>
<dbReference type="SUPFAM" id="SSF52499">
    <property type="entry name" value="Isochorismatase-like hydrolases"/>
    <property type="match status" value="1"/>
</dbReference>
<dbReference type="InterPro" id="IPR052347">
    <property type="entry name" value="Isochorismatase_Nicotinamidase"/>
</dbReference>
<gene>
    <name evidence="3" type="ORF">ET464_08990</name>
</gene>
<dbReference type="Proteomes" id="UP000293568">
    <property type="component" value="Chromosome"/>
</dbReference>
<sequence length="308" mass="34238">MAHKGQCLVPFESLFNRNEIGGKSTTDLNSILALASKEQLPAAGTDQDRTLLLLVDQQNSFMEGGELGVPGSLEDTARLGGFLYRNLHRITQIAMTQDVHTPLQIFHPCWWRSPEGQHPAPVETVITLEAVERGEWIAQFHPEESLAYVRQLRLGGKRELRIWPYHCLEGTFGAQFESQLMNLVYYHSAARQIKPVILGKGDDPLSEMYGAFLREDGLTSEANRAFLDSLTSYSRIYVAGQALSHCVLDTLTQLLEYHAGNKAFTGSVHLLTDCSSPIPGTEDVTKAAIEQLVQRYGIQVVQGEQLTI</sequence>
<dbReference type="PANTHER" id="PTHR11080:SF2">
    <property type="entry name" value="LD05707P"/>
    <property type="match status" value="1"/>
</dbReference>
<dbReference type="Gene3D" id="3.40.50.850">
    <property type="entry name" value="Isochorismatase-like"/>
    <property type="match status" value="1"/>
</dbReference>
<dbReference type="RefSeq" id="WP_129440202.1">
    <property type="nucleotide sequence ID" value="NZ_CP035492.1"/>
</dbReference>
<accession>A0A4P6EXQ6</accession>
<evidence type="ECO:0000256" key="1">
    <source>
        <dbReference type="ARBA" id="ARBA00006336"/>
    </source>
</evidence>
<organism evidence="3 4">
    <name type="scientific">Paenibacillus protaetiae</name>
    <dbReference type="NCBI Taxonomy" id="2509456"/>
    <lineage>
        <taxon>Bacteria</taxon>
        <taxon>Bacillati</taxon>
        <taxon>Bacillota</taxon>
        <taxon>Bacilli</taxon>
        <taxon>Bacillales</taxon>
        <taxon>Paenibacillaceae</taxon>
        <taxon>Paenibacillus</taxon>
    </lineage>
</organism>
<evidence type="ECO:0000313" key="4">
    <source>
        <dbReference type="Proteomes" id="UP000293568"/>
    </source>
</evidence>
<dbReference type="EMBL" id="CP035492">
    <property type="protein sequence ID" value="QAY66529.1"/>
    <property type="molecule type" value="Genomic_DNA"/>
</dbReference>
<dbReference type="InterPro" id="IPR036380">
    <property type="entry name" value="Isochorismatase-like_sf"/>
</dbReference>
<dbReference type="AlphaFoldDB" id="A0A4P6EXQ6"/>
<evidence type="ECO:0000313" key="3">
    <source>
        <dbReference type="EMBL" id="QAY66529.1"/>
    </source>
</evidence>